<comment type="subunit">
    <text evidence="4">Monomer.</text>
</comment>
<dbReference type="EMBL" id="JBHSSC010000043">
    <property type="protein sequence ID" value="MFC6182108.1"/>
    <property type="molecule type" value="Genomic_DNA"/>
</dbReference>
<comment type="cofactor">
    <cofactor evidence="2">
        <name>Mg(2+)</name>
        <dbReference type="ChEBI" id="CHEBI:18420"/>
    </cofactor>
</comment>
<evidence type="ECO:0000256" key="7">
    <source>
        <dbReference type="ARBA" id="ARBA00022723"/>
    </source>
</evidence>
<dbReference type="InterPro" id="IPR050092">
    <property type="entry name" value="RNase_H"/>
</dbReference>
<comment type="similarity">
    <text evidence="3">Belongs to the RNase H family.</text>
</comment>
<dbReference type="RefSeq" id="WP_379832523.1">
    <property type="nucleotide sequence ID" value="NZ_JBHSSC010000043.1"/>
</dbReference>
<keyword evidence="6" id="KW-0540">Nuclease</keyword>
<dbReference type="InterPro" id="IPR022892">
    <property type="entry name" value="RNaseHI"/>
</dbReference>
<accession>A0ABW1S2U0</accession>
<dbReference type="EC" id="3.1.26.4" evidence="5"/>
<evidence type="ECO:0000256" key="11">
    <source>
        <dbReference type="SAM" id="MobiDB-lite"/>
    </source>
</evidence>
<keyword evidence="9" id="KW-0378">Hydrolase</keyword>
<dbReference type="InterPro" id="IPR037056">
    <property type="entry name" value="RNase_H1_N_sf"/>
</dbReference>
<dbReference type="Pfam" id="PF01693">
    <property type="entry name" value="Cauli_VI"/>
    <property type="match status" value="1"/>
</dbReference>
<dbReference type="PANTHER" id="PTHR10642:SF26">
    <property type="entry name" value="RIBONUCLEASE H1"/>
    <property type="match status" value="1"/>
</dbReference>
<dbReference type="Gene3D" id="3.30.420.10">
    <property type="entry name" value="Ribonuclease H-like superfamily/Ribonuclease H"/>
    <property type="match status" value="1"/>
</dbReference>
<keyword evidence="14" id="KW-1185">Reference proteome</keyword>
<organism evidence="13 14">
    <name type="scientific">Lactiplantibacillus daowaiensis</name>
    <dbReference type="NCBI Taxonomy" id="2559918"/>
    <lineage>
        <taxon>Bacteria</taxon>
        <taxon>Bacillati</taxon>
        <taxon>Bacillota</taxon>
        <taxon>Bacilli</taxon>
        <taxon>Lactobacillales</taxon>
        <taxon>Lactobacillaceae</taxon>
        <taxon>Lactiplantibacillus</taxon>
    </lineage>
</organism>
<protein>
    <recommendedName>
        <fullName evidence="5">ribonuclease H</fullName>
        <ecNumber evidence="5">3.1.26.4</ecNumber>
    </recommendedName>
</protein>
<feature type="region of interest" description="Disordered" evidence="11">
    <location>
        <begin position="226"/>
        <end position="304"/>
    </location>
</feature>
<dbReference type="InterPro" id="IPR009027">
    <property type="entry name" value="Ribosomal_bL9/RNase_H1_N"/>
</dbReference>
<evidence type="ECO:0000256" key="4">
    <source>
        <dbReference type="ARBA" id="ARBA00011245"/>
    </source>
</evidence>
<keyword evidence="8" id="KW-0255">Endonuclease</keyword>
<dbReference type="Gene3D" id="3.40.970.10">
    <property type="entry name" value="Ribonuclease H1, N-terminal domain"/>
    <property type="match status" value="1"/>
</dbReference>
<dbReference type="InterPro" id="IPR036397">
    <property type="entry name" value="RNaseH_sf"/>
</dbReference>
<evidence type="ECO:0000256" key="1">
    <source>
        <dbReference type="ARBA" id="ARBA00000077"/>
    </source>
</evidence>
<dbReference type="CDD" id="cd09278">
    <property type="entry name" value="RNase_HI_prokaryote_like"/>
    <property type="match status" value="1"/>
</dbReference>
<dbReference type="SUPFAM" id="SSF53098">
    <property type="entry name" value="Ribonuclease H-like"/>
    <property type="match status" value="1"/>
</dbReference>
<dbReference type="Proteomes" id="UP001596282">
    <property type="component" value="Unassembled WGS sequence"/>
</dbReference>
<dbReference type="InterPro" id="IPR011320">
    <property type="entry name" value="RNase_H1_N"/>
</dbReference>
<proteinExistence type="inferred from homology"/>
<feature type="domain" description="RNase H type-1" evidence="12">
    <location>
        <begin position="70"/>
        <end position="226"/>
    </location>
</feature>
<dbReference type="PROSITE" id="PS50879">
    <property type="entry name" value="RNASE_H_1"/>
    <property type="match status" value="1"/>
</dbReference>
<evidence type="ECO:0000256" key="3">
    <source>
        <dbReference type="ARBA" id="ARBA00005300"/>
    </source>
</evidence>
<evidence type="ECO:0000256" key="2">
    <source>
        <dbReference type="ARBA" id="ARBA00001946"/>
    </source>
</evidence>
<evidence type="ECO:0000256" key="5">
    <source>
        <dbReference type="ARBA" id="ARBA00012180"/>
    </source>
</evidence>
<comment type="catalytic activity">
    <reaction evidence="1">
        <text>Endonucleolytic cleavage to 5'-phosphomonoester.</text>
        <dbReference type="EC" id="3.1.26.4"/>
    </reaction>
</comment>
<sequence length="320" mass="35208">MAKTKFYAVRKGYHPGIYTTWADCQKQTNGYGGAQFKSFTTRSEAEVFMQGHATASKPAKKAAQTSVPVGKADITVYTDGGNRNTGNVQGGQVKTTDKSAWAYQIELPDQTLTGTSGEWGATNNRMEVMALIQALDRLTILDKTEANILVITDSKYVLNPIQQHWLSGWRKRGWRRSNGELINAELWKIVDQQLKNFSHLDFHWVKGHATTNGNVTVDHLLNQTMDQMTPGKPIPEHHATAKTPTRAPKTAQGDLFKAAPVTTTKVTAKPKTPLQSATTPAPKSATPKQPDPAGHLANDQQKAHSISAMESIVNDWKNHN</sequence>
<comment type="caution">
    <text evidence="13">The sequence shown here is derived from an EMBL/GenBank/DDBJ whole genome shotgun (WGS) entry which is preliminary data.</text>
</comment>
<dbReference type="InterPro" id="IPR012337">
    <property type="entry name" value="RNaseH-like_sf"/>
</dbReference>
<evidence type="ECO:0000313" key="13">
    <source>
        <dbReference type="EMBL" id="MFC6182108.1"/>
    </source>
</evidence>
<feature type="compositionally biased region" description="Low complexity" evidence="11">
    <location>
        <begin position="241"/>
        <end position="273"/>
    </location>
</feature>
<gene>
    <name evidence="13" type="ORF">ACFP5Y_12805</name>
</gene>
<name>A0ABW1S2U0_9LACO</name>
<keyword evidence="10" id="KW-0460">Magnesium</keyword>
<evidence type="ECO:0000256" key="9">
    <source>
        <dbReference type="ARBA" id="ARBA00022801"/>
    </source>
</evidence>
<reference evidence="14" key="1">
    <citation type="journal article" date="2019" name="Int. J. Syst. Evol. Microbiol.">
        <title>The Global Catalogue of Microorganisms (GCM) 10K type strain sequencing project: providing services to taxonomists for standard genome sequencing and annotation.</title>
        <authorList>
            <consortium name="The Broad Institute Genomics Platform"/>
            <consortium name="The Broad Institute Genome Sequencing Center for Infectious Disease"/>
            <person name="Wu L."/>
            <person name="Ma J."/>
        </authorList>
    </citation>
    <scope>NUCLEOTIDE SEQUENCE [LARGE SCALE GENOMIC DNA]</scope>
    <source>
        <strain evidence="14">CCM 8933</strain>
    </source>
</reference>
<dbReference type="InterPro" id="IPR002156">
    <property type="entry name" value="RNaseH_domain"/>
</dbReference>
<dbReference type="SUPFAM" id="SSF55658">
    <property type="entry name" value="L9 N-domain-like"/>
    <property type="match status" value="1"/>
</dbReference>
<keyword evidence="7" id="KW-0479">Metal-binding</keyword>
<evidence type="ECO:0000256" key="8">
    <source>
        <dbReference type="ARBA" id="ARBA00022759"/>
    </source>
</evidence>
<dbReference type="Pfam" id="PF00075">
    <property type="entry name" value="RNase_H"/>
    <property type="match status" value="1"/>
</dbReference>
<evidence type="ECO:0000313" key="14">
    <source>
        <dbReference type="Proteomes" id="UP001596282"/>
    </source>
</evidence>
<evidence type="ECO:0000256" key="6">
    <source>
        <dbReference type="ARBA" id="ARBA00022722"/>
    </source>
</evidence>
<evidence type="ECO:0000256" key="10">
    <source>
        <dbReference type="ARBA" id="ARBA00022842"/>
    </source>
</evidence>
<evidence type="ECO:0000259" key="12">
    <source>
        <dbReference type="PROSITE" id="PS50879"/>
    </source>
</evidence>
<dbReference type="PANTHER" id="PTHR10642">
    <property type="entry name" value="RIBONUCLEASE H1"/>
    <property type="match status" value="1"/>
</dbReference>